<reference evidence="3" key="1">
    <citation type="journal article" date="2016" name="Genome Announc.">
        <title>Draft genome sequences of fungus Aspergillus calidoustus.</title>
        <authorList>
            <person name="Horn F."/>
            <person name="Linde J."/>
            <person name="Mattern D.J."/>
            <person name="Walther G."/>
            <person name="Guthke R."/>
            <person name="Scherlach K."/>
            <person name="Martin K."/>
            <person name="Brakhage A.A."/>
            <person name="Petzke L."/>
            <person name="Valiante V."/>
        </authorList>
    </citation>
    <scope>NUCLEOTIDE SEQUENCE [LARGE SCALE GENOMIC DNA]</scope>
    <source>
        <strain evidence="3">SF006504</strain>
    </source>
</reference>
<accession>A0A0U4ZN66</accession>
<dbReference type="EMBL" id="CDMC01000021">
    <property type="protein sequence ID" value="CEL10901.1"/>
    <property type="molecule type" value="Genomic_DNA"/>
</dbReference>
<dbReference type="AlphaFoldDB" id="A0A0U4ZN66"/>
<proteinExistence type="predicted"/>
<evidence type="ECO:0000313" key="2">
    <source>
        <dbReference type="EMBL" id="CEL10901.1"/>
    </source>
</evidence>
<evidence type="ECO:0000313" key="3">
    <source>
        <dbReference type="Proteomes" id="UP000054771"/>
    </source>
</evidence>
<keyword evidence="3" id="KW-1185">Reference proteome</keyword>
<dbReference type="Proteomes" id="UP000054771">
    <property type="component" value="Unassembled WGS sequence"/>
</dbReference>
<name>A0A0U4ZN66_ASPCI</name>
<gene>
    <name evidence="2" type="ORF">ASPCAL14008</name>
</gene>
<sequence>MQSKYPPQSKPEPLSDEERHAFRNYSRHTRRRDVAGQRRSRSPDCSFSEPNFEDFAPFARDEVAERGINRPAAMGGPMKERLMENARIQLADEACIDRKDS</sequence>
<feature type="region of interest" description="Disordered" evidence="1">
    <location>
        <begin position="1"/>
        <end position="52"/>
    </location>
</feature>
<evidence type="ECO:0000256" key="1">
    <source>
        <dbReference type="SAM" id="MobiDB-lite"/>
    </source>
</evidence>
<organism evidence="2 3">
    <name type="scientific">Aspergillus calidoustus</name>
    <dbReference type="NCBI Taxonomy" id="454130"/>
    <lineage>
        <taxon>Eukaryota</taxon>
        <taxon>Fungi</taxon>
        <taxon>Dikarya</taxon>
        <taxon>Ascomycota</taxon>
        <taxon>Pezizomycotina</taxon>
        <taxon>Eurotiomycetes</taxon>
        <taxon>Eurotiomycetidae</taxon>
        <taxon>Eurotiales</taxon>
        <taxon>Aspergillaceae</taxon>
        <taxon>Aspergillus</taxon>
        <taxon>Aspergillus subgen. Nidulantes</taxon>
    </lineage>
</organism>
<protein>
    <submittedName>
        <fullName evidence="2">Uncharacterized protein</fullName>
    </submittedName>
</protein>